<proteinExistence type="predicted"/>
<dbReference type="STRING" id="36842.SAMN02194393_01540"/>
<name>A0A1T5K0X1_9FIRM</name>
<dbReference type="RefSeq" id="WP_079490607.1">
    <property type="nucleotide sequence ID" value="NZ_FUZT01000003.1"/>
</dbReference>
<protein>
    <submittedName>
        <fullName evidence="1">Uncharacterized protein</fullName>
    </submittedName>
</protein>
<sequence>MSEKKPIYDSKVRKIIELLKFKTRDEAAEELGYKTYKSLDMYMRRKNFRFDAESNEYVPQENKAHKLDRDPKSYAPSKVVNIITAFEEEAADPKLIAKKEGFRDHKEMAEYMTNKGYEWNAYKTNYIKTVGKVEETVDEKIEKAEPEPKTASAPPTDIDEYIPFIRFLYEKRDDIYQLISGTKEDGTIPRYVVPGLVRTKAIYMSDMIAKLAGEFSKEKNITQREVMEGALIEYLQKYGFKGEIETLLKNE</sequence>
<keyword evidence="2" id="KW-1185">Reference proteome</keyword>
<accession>A0A1T5K0X1</accession>
<organism evidence="1 2">
    <name type="scientific">Maledivibacter halophilus</name>
    <dbReference type="NCBI Taxonomy" id="36842"/>
    <lineage>
        <taxon>Bacteria</taxon>
        <taxon>Bacillati</taxon>
        <taxon>Bacillota</taxon>
        <taxon>Clostridia</taxon>
        <taxon>Peptostreptococcales</taxon>
        <taxon>Caminicellaceae</taxon>
        <taxon>Maledivibacter</taxon>
    </lineage>
</organism>
<dbReference type="EMBL" id="FUZT01000003">
    <property type="protein sequence ID" value="SKC57417.1"/>
    <property type="molecule type" value="Genomic_DNA"/>
</dbReference>
<evidence type="ECO:0000313" key="2">
    <source>
        <dbReference type="Proteomes" id="UP000190285"/>
    </source>
</evidence>
<gene>
    <name evidence="1" type="ORF">SAMN02194393_01540</name>
</gene>
<reference evidence="1 2" key="1">
    <citation type="submission" date="2017-02" db="EMBL/GenBank/DDBJ databases">
        <authorList>
            <person name="Peterson S.W."/>
        </authorList>
    </citation>
    <scope>NUCLEOTIDE SEQUENCE [LARGE SCALE GENOMIC DNA]</scope>
    <source>
        <strain evidence="1 2">M1</strain>
    </source>
</reference>
<dbReference type="AlphaFoldDB" id="A0A1T5K0X1"/>
<dbReference type="Proteomes" id="UP000190285">
    <property type="component" value="Unassembled WGS sequence"/>
</dbReference>
<evidence type="ECO:0000313" key="1">
    <source>
        <dbReference type="EMBL" id="SKC57417.1"/>
    </source>
</evidence>
<dbReference type="OrthoDB" id="2373107at2"/>